<feature type="chain" id="PRO_5045405808" evidence="1">
    <location>
        <begin position="19"/>
        <end position="153"/>
    </location>
</feature>
<dbReference type="RefSeq" id="WP_255327960.1">
    <property type="nucleotide sequence ID" value="NZ_JAKZEU010000001.1"/>
</dbReference>
<accession>A0ABT1ML22</accession>
<keyword evidence="3" id="KW-1185">Reference proteome</keyword>
<name>A0ABT1ML22_9RHOB</name>
<evidence type="ECO:0000313" key="3">
    <source>
        <dbReference type="Proteomes" id="UP001203945"/>
    </source>
</evidence>
<dbReference type="Proteomes" id="UP001203945">
    <property type="component" value="Unassembled WGS sequence"/>
</dbReference>
<evidence type="ECO:0000313" key="2">
    <source>
        <dbReference type="EMBL" id="MCQ0968997.1"/>
    </source>
</evidence>
<geneLocation type="plasmid" evidence="2">
    <name>unnamed1</name>
</geneLocation>
<dbReference type="EMBL" id="JAKZEU010000001">
    <property type="protein sequence ID" value="MCQ0968997.1"/>
    <property type="molecule type" value="Genomic_DNA"/>
</dbReference>
<evidence type="ECO:0000256" key="1">
    <source>
        <dbReference type="SAM" id="SignalP"/>
    </source>
</evidence>
<comment type="caution">
    <text evidence="2">The sequence shown here is derived from an EMBL/GenBank/DDBJ whole genome shotgun (WGS) entry which is preliminary data.</text>
</comment>
<protein>
    <submittedName>
        <fullName evidence="2">Uncharacterized protein</fullName>
    </submittedName>
</protein>
<keyword evidence="2" id="KW-0614">Plasmid</keyword>
<sequence>MKILPVILAMVLATPAAAQSVGECGDVVTARNLAEPWEENSATYANGDVRVAVIDTIEPAAAGFHLMVLSPPRNEIGDRQCRLIALSRAEGGGPVGFYGIDFQGRSADYDAAKGLVLQVPIKLFDPDTGGGKPAELTVTINQQTGEITAQAVE</sequence>
<feature type="signal peptide" evidence="1">
    <location>
        <begin position="1"/>
        <end position="18"/>
    </location>
</feature>
<proteinExistence type="predicted"/>
<reference evidence="2 3" key="1">
    <citation type="submission" date="2022-03" db="EMBL/GenBank/DDBJ databases">
        <authorList>
            <person name="He Y."/>
        </authorList>
    </citation>
    <scope>NUCLEOTIDE SEQUENCE [LARGE SCALE GENOMIC DNA]</scope>
    <source>
        <strain evidence="2 3">TK19116</strain>
        <plasmid evidence="2">unnamed1</plasmid>
    </source>
</reference>
<organism evidence="2 3">
    <name type="scientific">Paracoccus albicereus</name>
    <dbReference type="NCBI Taxonomy" id="2922394"/>
    <lineage>
        <taxon>Bacteria</taxon>
        <taxon>Pseudomonadati</taxon>
        <taxon>Pseudomonadota</taxon>
        <taxon>Alphaproteobacteria</taxon>
        <taxon>Rhodobacterales</taxon>
        <taxon>Paracoccaceae</taxon>
        <taxon>Paracoccus</taxon>
    </lineage>
</organism>
<gene>
    <name evidence="2" type="ORF">MLD63_00925</name>
</gene>
<keyword evidence="1" id="KW-0732">Signal</keyword>